<evidence type="ECO:0000313" key="7">
    <source>
        <dbReference type="EMBL" id="KAJ3651396.1"/>
    </source>
</evidence>
<dbReference type="GO" id="GO:0005777">
    <property type="term" value="C:peroxisome"/>
    <property type="evidence" value="ECO:0007669"/>
    <property type="project" value="TreeGrafter"/>
</dbReference>
<comment type="caution">
    <text evidence="7">The sequence shown here is derived from an EMBL/GenBank/DDBJ whole genome shotgun (WGS) entry which is preliminary data.</text>
</comment>
<dbReference type="CDD" id="cd05236">
    <property type="entry name" value="FAR-N_SDR_e"/>
    <property type="match status" value="1"/>
</dbReference>
<keyword evidence="8" id="KW-1185">Reference proteome</keyword>
<comment type="similarity">
    <text evidence="1 4">Belongs to the fatty acyl-CoA reductase family.</text>
</comment>
<dbReference type="GO" id="GO:0080019">
    <property type="term" value="F:alcohol-forming very long-chain fatty acyl-CoA reductase activity"/>
    <property type="evidence" value="ECO:0007669"/>
    <property type="project" value="InterPro"/>
</dbReference>
<dbReference type="Pfam" id="PF07993">
    <property type="entry name" value="NAD_binding_4"/>
    <property type="match status" value="1"/>
</dbReference>
<evidence type="ECO:0000256" key="4">
    <source>
        <dbReference type="RuleBase" id="RU363097"/>
    </source>
</evidence>
<comment type="function">
    <text evidence="4">Catalyzes the reduction of fatty acyl-CoA to fatty alcohols.</text>
</comment>
<evidence type="ECO:0000256" key="2">
    <source>
        <dbReference type="ARBA" id="ARBA00022516"/>
    </source>
</evidence>
<dbReference type="EMBL" id="JALNTZ010000005">
    <property type="protein sequence ID" value="KAJ3651396.1"/>
    <property type="molecule type" value="Genomic_DNA"/>
</dbReference>
<keyword evidence="4" id="KW-0472">Membrane</keyword>
<dbReference type="SUPFAM" id="SSF51735">
    <property type="entry name" value="NAD(P)-binding Rossmann-fold domains"/>
    <property type="match status" value="1"/>
</dbReference>
<comment type="catalytic activity">
    <reaction evidence="4">
        <text>a long-chain fatty acyl-CoA + 2 NADPH + 2 H(+) = a long-chain primary fatty alcohol + 2 NADP(+) + CoA</text>
        <dbReference type="Rhea" id="RHEA:52716"/>
        <dbReference type="ChEBI" id="CHEBI:15378"/>
        <dbReference type="ChEBI" id="CHEBI:57287"/>
        <dbReference type="ChEBI" id="CHEBI:57783"/>
        <dbReference type="ChEBI" id="CHEBI:58349"/>
        <dbReference type="ChEBI" id="CHEBI:77396"/>
        <dbReference type="ChEBI" id="CHEBI:83139"/>
        <dbReference type="EC" id="1.2.1.84"/>
    </reaction>
</comment>
<dbReference type="EC" id="1.2.1.84" evidence="4"/>
<dbReference type="GO" id="GO:0035336">
    <property type="term" value="P:long-chain fatty-acyl-CoA metabolic process"/>
    <property type="evidence" value="ECO:0007669"/>
    <property type="project" value="TreeGrafter"/>
</dbReference>
<evidence type="ECO:0000256" key="3">
    <source>
        <dbReference type="ARBA" id="ARBA00023098"/>
    </source>
</evidence>
<organism evidence="7 8">
    <name type="scientific">Zophobas morio</name>
    <dbReference type="NCBI Taxonomy" id="2755281"/>
    <lineage>
        <taxon>Eukaryota</taxon>
        <taxon>Metazoa</taxon>
        <taxon>Ecdysozoa</taxon>
        <taxon>Arthropoda</taxon>
        <taxon>Hexapoda</taxon>
        <taxon>Insecta</taxon>
        <taxon>Pterygota</taxon>
        <taxon>Neoptera</taxon>
        <taxon>Endopterygota</taxon>
        <taxon>Coleoptera</taxon>
        <taxon>Polyphaga</taxon>
        <taxon>Cucujiformia</taxon>
        <taxon>Tenebrionidae</taxon>
        <taxon>Zophobas</taxon>
    </lineage>
</organism>
<evidence type="ECO:0000256" key="1">
    <source>
        <dbReference type="ARBA" id="ARBA00005928"/>
    </source>
</evidence>
<dbReference type="FunFam" id="3.40.50.720:FF:000639">
    <property type="entry name" value="Fatty acyl-CoA reductase"/>
    <property type="match status" value="1"/>
</dbReference>
<keyword evidence="2 4" id="KW-0444">Lipid biosynthesis</keyword>
<accession>A0AA38MCT9</accession>
<feature type="transmembrane region" description="Helical" evidence="4">
    <location>
        <begin position="508"/>
        <end position="530"/>
    </location>
</feature>
<dbReference type="InterPro" id="IPR033640">
    <property type="entry name" value="FAR_C"/>
</dbReference>
<feature type="domain" description="Fatty acyl-CoA reductase C-terminal" evidence="5">
    <location>
        <begin position="396"/>
        <end position="488"/>
    </location>
</feature>
<dbReference type="InterPro" id="IPR026055">
    <property type="entry name" value="FAR"/>
</dbReference>
<dbReference type="PANTHER" id="PTHR11011">
    <property type="entry name" value="MALE STERILITY PROTEIN 2-RELATED"/>
    <property type="match status" value="1"/>
</dbReference>
<dbReference type="AlphaFoldDB" id="A0AA38MCT9"/>
<evidence type="ECO:0000313" key="8">
    <source>
        <dbReference type="Proteomes" id="UP001168821"/>
    </source>
</evidence>
<gene>
    <name evidence="7" type="ORF">Zmor_017442</name>
</gene>
<dbReference type="Pfam" id="PF03015">
    <property type="entry name" value="Sterile"/>
    <property type="match status" value="1"/>
</dbReference>
<dbReference type="PANTHER" id="PTHR11011:SF60">
    <property type="entry name" value="FATTY ACYL-COA REDUCTASE-RELATED"/>
    <property type="match status" value="1"/>
</dbReference>
<dbReference type="InterPro" id="IPR013120">
    <property type="entry name" value="FAR_NAD-bd"/>
</dbReference>
<keyword evidence="4" id="KW-1133">Transmembrane helix</keyword>
<protein>
    <recommendedName>
        <fullName evidence="4">Fatty acyl-CoA reductase</fullName>
        <ecNumber evidence="4">1.2.1.84</ecNumber>
    </recommendedName>
</protein>
<sequence>MYETPQREGGDITAADMVVPEEPSEIAKFYANSTIFLTGATGYLGKMCMEKLLRECYDLKKIYVMVRPKKGKDVQTRFEEIFDGPSMEPLKRKRPNFATKVCLVSGDCSLPNLGLSDEDLDKLINETNCIIHCAATVRFDEKIRAAANINVRAVMDLMKIAKQMKDLKAMIYVSTAFSHCVRKEISEVFYPPPIESHKLLSLLESLDDDKLDKITPILLDDYPNTYVFTKAVAEDVIRTEGKSLPVAVLRPSIVIASLKEPVAGWIDNLYGATGVLVGAAMGVLRSLYGKKENRAEMVPADYVINCGLAIAYDVAATKTLNENKEQNGREPHHVKFEDQVPIYNFVSSAESPITWDDYTKLAERHAKQVPSPLVLWHYIFTLRSSKLQHLIAVFFLHTIPAYLVDFIAVCLGKKPMLVKGYQKVQKFTDVIGYFSSREWVFTNDNVQLLWKRLSTRDKELFEFSMKNFNWDSYFYTYVRGARTYLLKDPMSTLREGAVKYYKLMVLHYALVTVLCLILYKGLSLLCGFFLNVLF</sequence>
<keyword evidence="4" id="KW-0560">Oxidoreductase</keyword>
<keyword evidence="4" id="KW-0521">NADP</keyword>
<evidence type="ECO:0000259" key="5">
    <source>
        <dbReference type="Pfam" id="PF03015"/>
    </source>
</evidence>
<dbReference type="CDD" id="cd09071">
    <property type="entry name" value="FAR_C"/>
    <property type="match status" value="1"/>
</dbReference>
<feature type="transmembrane region" description="Helical" evidence="4">
    <location>
        <begin position="390"/>
        <end position="411"/>
    </location>
</feature>
<dbReference type="Gene3D" id="3.40.50.720">
    <property type="entry name" value="NAD(P)-binding Rossmann-like Domain"/>
    <property type="match status" value="1"/>
</dbReference>
<dbReference type="InterPro" id="IPR036291">
    <property type="entry name" value="NAD(P)-bd_dom_sf"/>
</dbReference>
<evidence type="ECO:0000259" key="6">
    <source>
        <dbReference type="Pfam" id="PF07993"/>
    </source>
</evidence>
<name>A0AA38MCT9_9CUCU</name>
<keyword evidence="3 4" id="KW-0443">Lipid metabolism</keyword>
<proteinExistence type="inferred from homology"/>
<dbReference type="Proteomes" id="UP001168821">
    <property type="component" value="Unassembled WGS sequence"/>
</dbReference>
<reference evidence="7" key="1">
    <citation type="journal article" date="2023" name="G3 (Bethesda)">
        <title>Whole genome assemblies of Zophobas morio and Tenebrio molitor.</title>
        <authorList>
            <person name="Kaur S."/>
            <person name="Stinson S.A."/>
            <person name="diCenzo G.C."/>
        </authorList>
    </citation>
    <scope>NUCLEOTIDE SEQUENCE</scope>
    <source>
        <strain evidence="7">QUZm001</strain>
    </source>
</reference>
<feature type="domain" description="Thioester reductase (TE)" evidence="6">
    <location>
        <begin position="37"/>
        <end position="305"/>
    </location>
</feature>
<dbReference type="GO" id="GO:0102965">
    <property type="term" value="F:alcohol-forming long-chain fatty acyl-CoA reductase activity"/>
    <property type="evidence" value="ECO:0007669"/>
    <property type="project" value="UniProtKB-EC"/>
</dbReference>
<keyword evidence="4" id="KW-0812">Transmembrane</keyword>